<reference evidence="2" key="1">
    <citation type="journal article" date="2019" name="Int. J. Syst. Evol. Microbiol.">
        <title>The Global Catalogue of Microorganisms (GCM) 10K type strain sequencing project: providing services to taxonomists for standard genome sequencing and annotation.</title>
        <authorList>
            <consortium name="The Broad Institute Genomics Platform"/>
            <consortium name="The Broad Institute Genome Sequencing Center for Infectious Disease"/>
            <person name="Wu L."/>
            <person name="Ma J."/>
        </authorList>
    </citation>
    <scope>NUCLEOTIDE SEQUENCE [LARGE SCALE GENOMIC DNA]</scope>
    <source>
        <strain evidence="2">CCUG 47105</strain>
    </source>
</reference>
<proteinExistence type="predicted"/>
<evidence type="ECO:0008006" key="3">
    <source>
        <dbReference type="Google" id="ProtNLM"/>
    </source>
</evidence>
<protein>
    <recommendedName>
        <fullName evidence="3">GATA-type domain-containing protein</fullName>
    </recommendedName>
</protein>
<evidence type="ECO:0000313" key="1">
    <source>
        <dbReference type="EMBL" id="MFC6424677.1"/>
    </source>
</evidence>
<keyword evidence="2" id="KW-1185">Reference proteome</keyword>
<comment type="caution">
    <text evidence="1">The sequence shown here is derived from an EMBL/GenBank/DDBJ whole genome shotgun (WGS) entry which is preliminary data.</text>
</comment>
<name>A0ABW1X7R6_9CELL</name>
<evidence type="ECO:0000313" key="2">
    <source>
        <dbReference type="Proteomes" id="UP001596305"/>
    </source>
</evidence>
<gene>
    <name evidence="1" type="ORF">ACFP71_07565</name>
</gene>
<accession>A0ABW1X7R6</accession>
<sequence>MTPPALVTRRTTLLDAPAPLAHCQDCGRILATALTICDPCLDGARKVIADIRDYLRELPDVTREVLGLRAIRYDVSGPASAVDDSRLPFALDAAQDNINAHGPSALRTATGTLSLLESWVEDWVERSGYSPGGYDTLTYLEAHTLWAAQHHPAWDVYLQEARETRAVVRRLAGLAPEREPAPCVHCGGTIVREWTLQGLADDAVCTGCGMTWRSRRQLEAVNRWHVAVLPETYPDVVVTLEEARAICPSVKRNTINQVLKRDRAMAVPFAPRIRFWGLDHRGRALYVLADIAALSNTAREKVAS</sequence>
<dbReference type="EMBL" id="JBHSTM010000004">
    <property type="protein sequence ID" value="MFC6424677.1"/>
    <property type="molecule type" value="Genomic_DNA"/>
</dbReference>
<organism evidence="1 2">
    <name type="scientific">Oerskovia paurometabola</name>
    <dbReference type="NCBI Taxonomy" id="162170"/>
    <lineage>
        <taxon>Bacteria</taxon>
        <taxon>Bacillati</taxon>
        <taxon>Actinomycetota</taxon>
        <taxon>Actinomycetes</taxon>
        <taxon>Micrococcales</taxon>
        <taxon>Cellulomonadaceae</taxon>
        <taxon>Oerskovia</taxon>
    </lineage>
</organism>
<dbReference type="RefSeq" id="WP_204809321.1">
    <property type="nucleotide sequence ID" value="NZ_BAAAIY010000003.1"/>
</dbReference>
<dbReference type="Proteomes" id="UP001596305">
    <property type="component" value="Unassembled WGS sequence"/>
</dbReference>